<evidence type="ECO:0000313" key="3">
    <source>
        <dbReference type="EMBL" id="NML73573.1"/>
    </source>
</evidence>
<dbReference type="EMBL" id="JABBGK010000001">
    <property type="protein sequence ID" value="NML73573.1"/>
    <property type="molecule type" value="Genomic_DNA"/>
</dbReference>
<keyword evidence="2" id="KW-1133">Transmembrane helix</keyword>
<gene>
    <name evidence="3" type="ORF">HHL25_05470</name>
</gene>
<comment type="caution">
    <text evidence="3">The sequence shown here is derived from an EMBL/GenBank/DDBJ whole genome shotgun (WGS) entry which is preliminary data.</text>
</comment>
<feature type="region of interest" description="Disordered" evidence="1">
    <location>
        <begin position="49"/>
        <end position="100"/>
    </location>
</feature>
<dbReference type="Proteomes" id="UP000541470">
    <property type="component" value="Unassembled WGS sequence"/>
</dbReference>
<name>A0A7Y0FUP2_9HYPH</name>
<evidence type="ECO:0000313" key="4">
    <source>
        <dbReference type="Proteomes" id="UP000541470"/>
    </source>
</evidence>
<organism evidence="3 4">
    <name type="scientific">Rhizobium terricola</name>
    <dbReference type="NCBI Taxonomy" id="2728849"/>
    <lineage>
        <taxon>Bacteria</taxon>
        <taxon>Pseudomonadati</taxon>
        <taxon>Pseudomonadota</taxon>
        <taxon>Alphaproteobacteria</taxon>
        <taxon>Hyphomicrobiales</taxon>
        <taxon>Rhizobiaceae</taxon>
        <taxon>Rhizobium/Agrobacterium group</taxon>
        <taxon>Rhizobium</taxon>
    </lineage>
</organism>
<evidence type="ECO:0008006" key="5">
    <source>
        <dbReference type="Google" id="ProtNLM"/>
    </source>
</evidence>
<keyword evidence="4" id="KW-1185">Reference proteome</keyword>
<feature type="compositionally biased region" description="Pro residues" evidence="1">
    <location>
        <begin position="61"/>
        <end position="77"/>
    </location>
</feature>
<sequence>MAEGRNLLDTVVGIVSLAGLLAGGIWYATGLQNQLDAAQREITELRTKLETVSKPSGIVGPPGPKGDPGPEGPPGPQGPRGYQGDVGPMGPAGSGAGGLSESQVRQLIQQAIQGLPAPSTSGGISVSLDGEDVFDSSGCIPVSGIKSLTTLKLRAGQEFCEADGRLVGTVSQFFSKGGFAVKRPGEPSDNCSLGNRCKFRWLGSKTYIYERVGEDDKGPVALLRLAE</sequence>
<proteinExistence type="predicted"/>
<dbReference type="AlphaFoldDB" id="A0A7Y0FUP2"/>
<evidence type="ECO:0000256" key="1">
    <source>
        <dbReference type="SAM" id="MobiDB-lite"/>
    </source>
</evidence>
<protein>
    <recommendedName>
        <fullName evidence="5">Collagen-like protein</fullName>
    </recommendedName>
</protein>
<reference evidence="3 4" key="1">
    <citation type="submission" date="2020-04" db="EMBL/GenBank/DDBJ databases">
        <title>Rhizobium sp. S-51 isolated from soil.</title>
        <authorList>
            <person name="Dahal R.H."/>
        </authorList>
    </citation>
    <scope>NUCLEOTIDE SEQUENCE [LARGE SCALE GENOMIC DNA]</scope>
    <source>
        <strain evidence="3 4">S-51</strain>
    </source>
</reference>
<keyword evidence="2" id="KW-0812">Transmembrane</keyword>
<feature type="transmembrane region" description="Helical" evidence="2">
    <location>
        <begin position="7"/>
        <end position="28"/>
    </location>
</feature>
<dbReference type="RefSeq" id="WP_169586022.1">
    <property type="nucleotide sequence ID" value="NZ_JABBGK010000001.1"/>
</dbReference>
<evidence type="ECO:0000256" key="2">
    <source>
        <dbReference type="SAM" id="Phobius"/>
    </source>
</evidence>
<accession>A0A7Y0FUP2</accession>
<keyword evidence="2" id="KW-0472">Membrane</keyword>